<dbReference type="SUPFAM" id="SSF51197">
    <property type="entry name" value="Clavaminate synthase-like"/>
    <property type="match status" value="1"/>
</dbReference>
<gene>
    <name evidence="1" type="ORF">BD749_3312</name>
</gene>
<organism evidence="1 2">
    <name type="scientific">Pontibacter ramchanderi</name>
    <dbReference type="NCBI Taxonomy" id="1179743"/>
    <lineage>
        <taxon>Bacteria</taxon>
        <taxon>Pseudomonadati</taxon>
        <taxon>Bacteroidota</taxon>
        <taxon>Cytophagia</taxon>
        <taxon>Cytophagales</taxon>
        <taxon>Hymenobacteraceae</taxon>
        <taxon>Pontibacter</taxon>
    </lineage>
</organism>
<proteinExistence type="predicted"/>
<evidence type="ECO:0008006" key="3">
    <source>
        <dbReference type="Google" id="ProtNLM"/>
    </source>
</evidence>
<dbReference type="AlphaFoldDB" id="A0A2N3U9L1"/>
<dbReference type="EMBL" id="PJMU01000003">
    <property type="protein sequence ID" value="PKV63469.1"/>
    <property type="molecule type" value="Genomic_DNA"/>
</dbReference>
<dbReference type="OrthoDB" id="870003at2"/>
<evidence type="ECO:0000313" key="1">
    <source>
        <dbReference type="EMBL" id="PKV63469.1"/>
    </source>
</evidence>
<comment type="caution">
    <text evidence="1">The sequence shown here is derived from an EMBL/GenBank/DDBJ whole genome shotgun (WGS) entry which is preliminary data.</text>
</comment>
<protein>
    <recommendedName>
        <fullName evidence="3">Phytanoyl-CoA dioxygenase PhyH</fullName>
    </recommendedName>
</protein>
<sequence length="280" mass="32719">MEKFIFKIDDKEFEFPTDGAPEFRYGGKEVVSALETDITFGQRWYESGYSIFNFLEGEEFYLLKEGLTHSVEKIIREELGINTNGFRLESYHKYVTSDEDHYKVILKTRDLYLREFKFLFETLFEKFEDHLGFGLTDIDPKTNEPIYIIIRINRPGSNDFNPPHKDVYHFMDGPDSYIPQFLNIWIPICGVTPKSSLPLVESSHLLPESCILRTIEGGVIGKNKYNVRMVKEWAKSNQLKRTKVTYGEALIFSSHLVHGLAVNEERDTTRVSLEFRLFKK</sequence>
<evidence type="ECO:0000313" key="2">
    <source>
        <dbReference type="Proteomes" id="UP000233782"/>
    </source>
</evidence>
<name>A0A2N3U9L1_9BACT</name>
<dbReference type="Gene3D" id="2.60.120.620">
    <property type="entry name" value="q2cbj1_9rhob like domain"/>
    <property type="match status" value="1"/>
</dbReference>
<dbReference type="RefSeq" id="WP_101446281.1">
    <property type="nucleotide sequence ID" value="NZ_PJMU01000003.1"/>
</dbReference>
<reference evidence="1 2" key="1">
    <citation type="submission" date="2017-12" db="EMBL/GenBank/DDBJ databases">
        <title>Genomic Encyclopedia of Type Strains, Phase III (KMG-III): the genomes of soil and plant-associated and newly described type strains.</title>
        <authorList>
            <person name="Whitman W."/>
        </authorList>
    </citation>
    <scope>NUCLEOTIDE SEQUENCE [LARGE SCALE GENOMIC DNA]</scope>
    <source>
        <strain evidence="1 2">LP43</strain>
    </source>
</reference>
<accession>A0A2N3U9L1</accession>
<dbReference type="Proteomes" id="UP000233782">
    <property type="component" value="Unassembled WGS sequence"/>
</dbReference>
<keyword evidence="2" id="KW-1185">Reference proteome</keyword>